<reference evidence="3 4" key="1">
    <citation type="journal article" date="2013" name="ISME J.">
        <title>A metabolic model for members of the genus Tetrasphaera involved in enhanced biological phosphorus removal.</title>
        <authorList>
            <person name="Kristiansen R."/>
            <person name="Nguyen H.T.T."/>
            <person name="Saunders A.M."/>
            <person name="Nielsen J.L."/>
            <person name="Wimmer R."/>
            <person name="Le V.Q."/>
            <person name="McIlroy S.J."/>
            <person name="Petrovski S."/>
            <person name="Seviour R.J."/>
            <person name="Calteau A."/>
            <person name="Nielsen K.L."/>
            <person name="Nielsen P.H."/>
        </authorList>
    </citation>
    <scope>NUCLEOTIDE SEQUENCE [LARGE SCALE GENOMIC DNA]</scope>
    <source>
        <strain evidence="3 4">Lp2</strain>
    </source>
</reference>
<evidence type="ECO:0008006" key="5">
    <source>
        <dbReference type="Google" id="ProtNLM"/>
    </source>
</evidence>
<dbReference type="PANTHER" id="PTHR38658:SF1">
    <property type="entry name" value="OXPP CYCLE PROTEIN OPCA-RELATED"/>
    <property type="match status" value="1"/>
</dbReference>
<evidence type="ECO:0000259" key="2">
    <source>
        <dbReference type="Pfam" id="PF20171"/>
    </source>
</evidence>
<dbReference type="eggNOG" id="COG3429">
    <property type="taxonomic scope" value="Bacteria"/>
</dbReference>
<feature type="domain" description="Glucose-6-phosphate dehydrogenase assembly protein OpcA C-terminal" evidence="2">
    <location>
        <begin position="167"/>
        <end position="298"/>
    </location>
</feature>
<feature type="domain" description="Glucose-6-phosphate dehydrogenase assembly protein OpcA N-terminal" evidence="1">
    <location>
        <begin position="51"/>
        <end position="161"/>
    </location>
</feature>
<evidence type="ECO:0000313" key="4">
    <source>
        <dbReference type="Proteomes" id="UP000013167"/>
    </source>
</evidence>
<organism evidence="3 4">
    <name type="scientific">Phycicoccus elongatus Lp2</name>
    <dbReference type="NCBI Taxonomy" id="1193181"/>
    <lineage>
        <taxon>Bacteria</taxon>
        <taxon>Bacillati</taxon>
        <taxon>Actinomycetota</taxon>
        <taxon>Actinomycetes</taxon>
        <taxon>Micrococcales</taxon>
        <taxon>Intrasporangiaceae</taxon>
        <taxon>Phycicoccus</taxon>
    </lineage>
</organism>
<dbReference type="Pfam" id="PF20171">
    <property type="entry name" value="OpcA_G6PD_C"/>
    <property type="match status" value="1"/>
</dbReference>
<dbReference type="Proteomes" id="UP000013167">
    <property type="component" value="Unassembled WGS sequence"/>
</dbReference>
<protein>
    <recommendedName>
        <fullName evidence="5">Oxppcycle protein</fullName>
    </recommendedName>
</protein>
<accession>N0DXP6</accession>
<dbReference type="InterPro" id="IPR046802">
    <property type="entry name" value="OpcA_G6PD_C"/>
</dbReference>
<dbReference type="AlphaFoldDB" id="N0DXP6"/>
<dbReference type="PANTHER" id="PTHR38658">
    <property type="entry name" value="OXPP CYCLE PROTEIN OPCA-RELATED"/>
    <property type="match status" value="1"/>
</dbReference>
<name>N0DXP6_9MICO</name>
<dbReference type="EMBL" id="CAIZ01000011">
    <property type="protein sequence ID" value="CCH68607.1"/>
    <property type="molecule type" value="Genomic_DNA"/>
</dbReference>
<dbReference type="OrthoDB" id="128564at2"/>
<sequence length="310" mass="33186">MIVDLPDTTTTELSKRLVKIRSEVGAMALSRVLTLVVVVDDVEAEEAITIANEASRQHPCRIIVIVQGETRGRARLDGQIRVGGDAGASEVVVARLVGRVVAHADSIVTPLLLADSPIVVWWPRHAPKAPAKDPIGSMAQRRITDSVYLAKNPRTALRRLADAYAAGDTDLAWGRITRWRGLLAAALDQAPYESVESAVVVGAPDSPSADLLAAWLHARLKCPVRLRRSKESSGVIAVELTRASGVLELHRPVNGNAATLSTPGQPDRTIALAHRSDAECLAEELRRLDPDDVYQEALTVGLAGVGTARS</sequence>
<dbReference type="STRING" id="1193181.BN10_1080005"/>
<dbReference type="Pfam" id="PF10128">
    <property type="entry name" value="OpcA_G6PD_assem"/>
    <property type="match status" value="1"/>
</dbReference>
<gene>
    <name evidence="3" type="ORF">BN10_1080005</name>
</gene>
<comment type="caution">
    <text evidence="3">The sequence shown here is derived from an EMBL/GenBank/DDBJ whole genome shotgun (WGS) entry which is preliminary data.</text>
</comment>
<keyword evidence="4" id="KW-1185">Reference proteome</keyword>
<evidence type="ECO:0000259" key="1">
    <source>
        <dbReference type="Pfam" id="PF10128"/>
    </source>
</evidence>
<dbReference type="RefSeq" id="WP_010851511.1">
    <property type="nucleotide sequence ID" value="NZ_HF570956.1"/>
</dbReference>
<proteinExistence type="predicted"/>
<dbReference type="InterPro" id="IPR004555">
    <property type="entry name" value="G6PDH_assembly_OpcA"/>
</dbReference>
<dbReference type="NCBIfam" id="TIGR00534">
    <property type="entry name" value="OpcA"/>
    <property type="match status" value="1"/>
</dbReference>
<evidence type="ECO:0000313" key="3">
    <source>
        <dbReference type="EMBL" id="CCH68607.1"/>
    </source>
</evidence>
<dbReference type="HOGENOM" id="CLU_046988_1_0_11"/>
<dbReference type="InterPro" id="IPR046801">
    <property type="entry name" value="OpcA_G6PD_N"/>
</dbReference>